<dbReference type="Proteomes" id="UP000682892">
    <property type="component" value="Unassembled WGS sequence"/>
</dbReference>
<evidence type="ECO:0000313" key="2">
    <source>
        <dbReference type="Proteomes" id="UP000682892"/>
    </source>
</evidence>
<dbReference type="AlphaFoldDB" id="Q175C0"/>
<proteinExistence type="predicted"/>
<protein>
    <submittedName>
        <fullName evidence="1">AAEL006716-PA</fullName>
    </submittedName>
</protein>
<dbReference type="EMBL" id="CH477403">
    <property type="protein sequence ID" value="EAT41667.1"/>
    <property type="molecule type" value="Genomic_DNA"/>
</dbReference>
<gene>
    <name evidence="1" type="ORF">AaeL_AAEL006716</name>
</gene>
<reference evidence="1" key="2">
    <citation type="journal article" date="2007" name="Science">
        <title>Genome sequence of Aedes aegypti, a major arbovirus vector.</title>
        <authorList>
            <person name="Nene V."/>
            <person name="Wortman J.R."/>
            <person name="Lawson D."/>
            <person name="Haas B."/>
            <person name="Kodira C."/>
            <person name="Tu Z.J."/>
            <person name="Loftus B."/>
            <person name="Xi Z."/>
            <person name="Megy K."/>
            <person name="Grabherr M."/>
            <person name="Ren Q."/>
            <person name="Zdobnov E.M."/>
            <person name="Lobo N.F."/>
            <person name="Campbell K.S."/>
            <person name="Brown S.E."/>
            <person name="Bonaldo M.F."/>
            <person name="Zhu J."/>
            <person name="Sinkins S.P."/>
            <person name="Hogenkamp D.G."/>
            <person name="Amedeo P."/>
            <person name="Arensburger P."/>
            <person name="Atkinson P.W."/>
            <person name="Bidwell S."/>
            <person name="Biedler J."/>
            <person name="Birney E."/>
            <person name="Bruggner R.V."/>
            <person name="Costas J."/>
            <person name="Coy M.R."/>
            <person name="Crabtree J."/>
            <person name="Crawford M."/>
            <person name="Debruyn B."/>
            <person name="Decaprio D."/>
            <person name="Eiglmeier K."/>
            <person name="Eisenstadt E."/>
            <person name="El-Dorry H."/>
            <person name="Gelbart W.M."/>
            <person name="Gomes S.L."/>
            <person name="Hammond M."/>
            <person name="Hannick L.I."/>
            <person name="Hogan J.R."/>
            <person name="Holmes M.H."/>
            <person name="Jaffe D."/>
            <person name="Johnston J.S."/>
            <person name="Kennedy R.C."/>
            <person name="Koo H."/>
            <person name="Kravitz S."/>
            <person name="Kriventseva E.V."/>
            <person name="Kulp D."/>
            <person name="Labutti K."/>
            <person name="Lee E."/>
            <person name="Li S."/>
            <person name="Lovin D.D."/>
            <person name="Mao C."/>
            <person name="Mauceli E."/>
            <person name="Menck C.F."/>
            <person name="Miller J.R."/>
            <person name="Montgomery P."/>
            <person name="Mori A."/>
            <person name="Nascimento A.L."/>
            <person name="Naveira H.F."/>
            <person name="Nusbaum C."/>
            <person name="O'leary S."/>
            <person name="Orvis J."/>
            <person name="Pertea M."/>
            <person name="Quesneville H."/>
            <person name="Reidenbach K.R."/>
            <person name="Rogers Y.H."/>
            <person name="Roth C.W."/>
            <person name="Schneider J.R."/>
            <person name="Schatz M."/>
            <person name="Shumway M."/>
            <person name="Stanke M."/>
            <person name="Stinson E.O."/>
            <person name="Tubio J.M."/>
            <person name="Vanzee J.P."/>
            <person name="Verjovski-Almeida S."/>
            <person name="Werner D."/>
            <person name="White O."/>
            <person name="Wyder S."/>
            <person name="Zeng Q."/>
            <person name="Zhao Q."/>
            <person name="Zhao Y."/>
            <person name="Hill C.A."/>
            <person name="Raikhel A.S."/>
            <person name="Soares M.B."/>
            <person name="Knudson D.L."/>
            <person name="Lee N.H."/>
            <person name="Galagan J."/>
            <person name="Salzberg S.L."/>
            <person name="Paulsen I.T."/>
            <person name="Dimopoulos G."/>
            <person name="Collins F.H."/>
            <person name="Birren B."/>
            <person name="Fraser-Liggett C.M."/>
            <person name="Severson D.W."/>
        </authorList>
    </citation>
    <scope>NUCLEOTIDE SEQUENCE [LARGE SCALE GENOMIC DNA]</scope>
    <source>
        <strain evidence="1">Liverpool</strain>
    </source>
</reference>
<organism evidence="1 2">
    <name type="scientific">Aedes aegypti</name>
    <name type="common">Yellowfever mosquito</name>
    <name type="synonym">Culex aegypti</name>
    <dbReference type="NCBI Taxonomy" id="7159"/>
    <lineage>
        <taxon>Eukaryota</taxon>
        <taxon>Metazoa</taxon>
        <taxon>Ecdysozoa</taxon>
        <taxon>Arthropoda</taxon>
        <taxon>Hexapoda</taxon>
        <taxon>Insecta</taxon>
        <taxon>Pterygota</taxon>
        <taxon>Neoptera</taxon>
        <taxon>Endopterygota</taxon>
        <taxon>Diptera</taxon>
        <taxon>Nematocera</taxon>
        <taxon>Culicoidea</taxon>
        <taxon>Culicidae</taxon>
        <taxon>Culicinae</taxon>
        <taxon>Aedini</taxon>
        <taxon>Aedes</taxon>
        <taxon>Stegomyia</taxon>
    </lineage>
</organism>
<dbReference type="PaxDb" id="7159-AAEL006716-PA"/>
<reference evidence="1" key="3">
    <citation type="submission" date="2012-09" db="EMBL/GenBank/DDBJ databases">
        <authorList>
            <consortium name="VectorBase"/>
        </authorList>
    </citation>
    <scope>NUCLEOTIDE SEQUENCE</scope>
    <source>
        <strain evidence="1">Liverpool</strain>
    </source>
</reference>
<dbReference type="HOGENOM" id="CLU_1788400_0_0_1"/>
<sequence length="145" mass="15546">MTDGSIGIGPQYLTQRLSLTHVGGELSLTQVSVVESSEKVLFDPDRLSTSERIQSPLCHSVAPSSAGQTKVLTISPRVHPATTLLGPLNSPFSAWDSSSGLTTVVGTARRAAPEYPETVPRQSVTPRIESSFGITHQTSRKYERA</sequence>
<name>Q175C0_AEDAE</name>
<evidence type="ECO:0000313" key="1">
    <source>
        <dbReference type="EMBL" id="EAT41667.1"/>
    </source>
</evidence>
<accession>Q175C0</accession>
<reference evidence="1" key="1">
    <citation type="submission" date="2005-10" db="EMBL/GenBank/DDBJ databases">
        <authorList>
            <person name="Loftus B.J."/>
            <person name="Nene V.M."/>
            <person name="Hannick L.I."/>
            <person name="Bidwell S."/>
            <person name="Haas B."/>
            <person name="Amedeo P."/>
            <person name="Orvis J."/>
            <person name="Wortman J.R."/>
            <person name="White O.R."/>
            <person name="Salzberg S."/>
            <person name="Shumway M."/>
            <person name="Koo H."/>
            <person name="Zhao Y."/>
            <person name="Holmes M."/>
            <person name="Miller J."/>
            <person name="Schatz M."/>
            <person name="Pop M."/>
            <person name="Pai G."/>
            <person name="Utterback T."/>
            <person name="Rogers Y.-H."/>
            <person name="Kravitz S."/>
            <person name="Fraser C.M."/>
        </authorList>
    </citation>
    <scope>NUCLEOTIDE SEQUENCE</scope>
    <source>
        <strain evidence="1">Liverpool</strain>
    </source>
</reference>